<dbReference type="Pfam" id="PF04445">
    <property type="entry name" value="SAM_MT"/>
    <property type="match status" value="1"/>
</dbReference>
<comment type="caution">
    <text evidence="1">The sequence shown here is derived from an EMBL/GenBank/DDBJ whole genome shotgun (WGS) entry which is preliminary data.</text>
</comment>
<organism evidence="1 2">
    <name type="scientific">Brevibacillus borstelensis AK1</name>
    <dbReference type="NCBI Taxonomy" id="1300222"/>
    <lineage>
        <taxon>Bacteria</taxon>
        <taxon>Bacillati</taxon>
        <taxon>Bacillota</taxon>
        <taxon>Bacilli</taxon>
        <taxon>Bacillales</taxon>
        <taxon>Paenibacillaceae</taxon>
        <taxon>Brevibacillus</taxon>
    </lineage>
</organism>
<evidence type="ECO:0000313" key="1">
    <source>
        <dbReference type="EMBL" id="EMT54071.1"/>
    </source>
</evidence>
<dbReference type="PATRIC" id="fig|1300222.3.peg.140"/>
<dbReference type="PANTHER" id="PTHR36112:SF1">
    <property type="entry name" value="RIBOSOMAL RNA SMALL SUBUNIT METHYLTRANSFERASE J"/>
    <property type="match status" value="1"/>
</dbReference>
<accession>M8E460</accession>
<dbReference type="Proteomes" id="UP000012081">
    <property type="component" value="Unassembled WGS sequence"/>
</dbReference>
<dbReference type="PANTHER" id="PTHR36112">
    <property type="entry name" value="RIBOSOMAL RNA SMALL SUBUNIT METHYLTRANSFERASE J"/>
    <property type="match status" value="1"/>
</dbReference>
<evidence type="ECO:0000313" key="2">
    <source>
        <dbReference type="Proteomes" id="UP000012081"/>
    </source>
</evidence>
<dbReference type="RefSeq" id="WP_003385749.1">
    <property type="nucleotide sequence ID" value="NZ_APBN01000001.1"/>
</dbReference>
<sequence>MIVTTSLEPSAETTRHARELAARFNLTLVERKDYSLAELRKRFAESEVLIVSSKGARLEAVGKTAFFFHPNTAAFRIKRLERGDNDTMLTVCQIQPGDKVLDATMGLGADAIVFAHGVGETGRVVGVESERTIALLIEDGLAYWPAESQALREAMKRVEVRVGNHLDVLRSLPADSFDVVYFDPMFEETVNSSAGIAGIREWANNRSLEQAAVAEALRVAKRRVVLKEGKTGRLYQQFGFTPYRTRGNQVVYSYKEKGGGE</sequence>
<keyword evidence="2" id="KW-1185">Reference proteome</keyword>
<dbReference type="AlphaFoldDB" id="M8E460"/>
<dbReference type="GeneID" id="89499501"/>
<dbReference type="SUPFAM" id="SSF53335">
    <property type="entry name" value="S-adenosyl-L-methionine-dependent methyltransferases"/>
    <property type="match status" value="1"/>
</dbReference>
<evidence type="ECO:0008006" key="3">
    <source>
        <dbReference type="Google" id="ProtNLM"/>
    </source>
</evidence>
<reference evidence="1 2" key="1">
    <citation type="submission" date="2013-03" db="EMBL/GenBank/DDBJ databases">
        <title>Assembly of a new bacterial strain Brevibacillus borstelensis AK1.</title>
        <authorList>
            <person name="Rajan I."/>
            <person name="PoliReddy D."/>
            <person name="Sugumar T."/>
            <person name="Rathinam K."/>
            <person name="Alqarawi S."/>
            <person name="Khalil A.B."/>
            <person name="Sivakumar N."/>
        </authorList>
    </citation>
    <scope>NUCLEOTIDE SEQUENCE [LARGE SCALE GENOMIC DNA]</scope>
    <source>
        <strain evidence="1 2">AK1</strain>
    </source>
</reference>
<gene>
    <name evidence="1" type="ORF">I532_00655</name>
</gene>
<name>M8E460_9BACL</name>
<dbReference type="STRING" id="1300222.I532_00655"/>
<dbReference type="CDD" id="cd02440">
    <property type="entry name" value="AdoMet_MTases"/>
    <property type="match status" value="1"/>
</dbReference>
<dbReference type="EMBL" id="APBN01000001">
    <property type="protein sequence ID" value="EMT54071.1"/>
    <property type="molecule type" value="Genomic_DNA"/>
</dbReference>
<dbReference type="Gene3D" id="3.40.50.150">
    <property type="entry name" value="Vaccinia Virus protein VP39"/>
    <property type="match status" value="1"/>
</dbReference>
<dbReference type="InterPro" id="IPR029063">
    <property type="entry name" value="SAM-dependent_MTases_sf"/>
</dbReference>
<dbReference type="InterPro" id="IPR007536">
    <property type="entry name" value="16SrRNA_methylTrfase_J"/>
</dbReference>
<dbReference type="GO" id="GO:0008990">
    <property type="term" value="F:rRNA (guanine-N2-)-methyltransferase activity"/>
    <property type="evidence" value="ECO:0007669"/>
    <property type="project" value="InterPro"/>
</dbReference>
<proteinExistence type="predicted"/>
<protein>
    <recommendedName>
        <fullName evidence="3">SAM-dependent methyltransferase</fullName>
    </recommendedName>
</protein>
<dbReference type="OrthoDB" id="1653798at2"/>